<evidence type="ECO:0000256" key="1">
    <source>
        <dbReference type="SAM" id="MobiDB-lite"/>
    </source>
</evidence>
<dbReference type="OrthoDB" id="5342685at2759"/>
<dbReference type="Proteomes" id="UP000234275">
    <property type="component" value="Unassembled WGS sequence"/>
</dbReference>
<dbReference type="AlphaFoldDB" id="A0A2I2GS10"/>
<feature type="domain" description="Tr-type G" evidence="2">
    <location>
        <begin position="307"/>
        <end position="562"/>
    </location>
</feature>
<dbReference type="SUPFAM" id="SSF52540">
    <property type="entry name" value="P-loop containing nucleoside triphosphate hydrolases"/>
    <property type="match status" value="1"/>
</dbReference>
<proteinExistence type="predicted"/>
<dbReference type="GO" id="GO:0005525">
    <property type="term" value="F:GTP binding"/>
    <property type="evidence" value="ECO:0007669"/>
    <property type="project" value="InterPro"/>
</dbReference>
<dbReference type="PANTHER" id="PTHR43721:SF30">
    <property type="entry name" value="TR-TYPE G DOMAIN-CONTAINING PROTEIN"/>
    <property type="match status" value="1"/>
</dbReference>
<dbReference type="STRING" id="1392250.A0A2I2GS10"/>
<sequence length="915" mass="98027">MASIFTYDPDPPRVSSPWSTSGSSTPQQAVSGGTRMAIRSRSSANLDRTDANVLSDYGITKLEPEPQEGPTEYKLHLLLRSRRYYASVSTGHLVSGSYHSRASLSTSGPTPSSYESNLKPNSARSTFSRQQRLQSLTTQLLWRLQQSSPFHSSTAANLVLPVLPDATDLLGAPQKPARLLPGLEESQGALYEIGVADDGTFVGLAQDELEESLSNLQAMAASLGCKVDILRRVIVGKCEWTDDERAGNVQDEKVRTGDLWVAEALVSPDWDFYHVPSPRRGSQEENASSEAGKNSTQEGSFSSTEQIRVSISGPSTAGKSSLLGTLTSSVLDNGRGTSRLSLLKHRHEISSGITSSVAHELIGYSENESSADEVDIINYASGNVAAWDDVHAASQGGRLAFVSDLPGSVRYLKSTLRGLVSWAPHYVLLCIPANCEDEASPEPSQGATEQATDISLALSHLELCAKLDVPTIVVITKMDLASRTSLRNNLTRVLSALKAAGKKPAMLPAPTPSGKAVDLQHIEPKDGQEVRKIIQSTDNWSSVVPIVLSSAVDGTGIGKLHAFLRYLPIPTRPPLRSISIPRHLPPPHLPTNIFDIDEVFAIPPSKVYVSSEKPQKESHGVVLCGLVRYGAISVGDELVIGPLLTNISLDQGGRSRSERRSETHDSAQGRPPSQEFSASFVQGLISGKTPFPAQAQWQRVRVVSVRNLRLPVQKLIQDQVGTVGVEPLPHQGQLPRLGKVRKGTVLASLNEVSTSIPKSLLFHTGFVASFASDEFASSLSPPLLLGGNAIVYIANIRSTVKVTCMALAGDEVVSRAPSPTEPGFFDFDGDMTDREGHGESEVNGMVRASGGSSREDVKITFAFVTSVEWVEIGSRVLLMPGASVALASAQNSVTPSGLEGFVGRVCDVLYEPSTS</sequence>
<dbReference type="EMBL" id="MSFO01000001">
    <property type="protein sequence ID" value="PLB55665.1"/>
    <property type="molecule type" value="Genomic_DNA"/>
</dbReference>
<keyword evidence="4" id="KW-1185">Reference proteome</keyword>
<dbReference type="InterPro" id="IPR050055">
    <property type="entry name" value="EF-Tu_GTPase"/>
</dbReference>
<evidence type="ECO:0000259" key="2">
    <source>
        <dbReference type="Pfam" id="PF00009"/>
    </source>
</evidence>
<organism evidence="3 4">
    <name type="scientific">Aspergillus steynii IBT 23096</name>
    <dbReference type="NCBI Taxonomy" id="1392250"/>
    <lineage>
        <taxon>Eukaryota</taxon>
        <taxon>Fungi</taxon>
        <taxon>Dikarya</taxon>
        <taxon>Ascomycota</taxon>
        <taxon>Pezizomycotina</taxon>
        <taxon>Eurotiomycetes</taxon>
        <taxon>Eurotiomycetidae</taxon>
        <taxon>Eurotiales</taxon>
        <taxon>Aspergillaceae</taxon>
        <taxon>Aspergillus</taxon>
        <taxon>Aspergillus subgen. Circumdati</taxon>
    </lineage>
</organism>
<accession>A0A2I2GS10</accession>
<evidence type="ECO:0000313" key="4">
    <source>
        <dbReference type="Proteomes" id="UP000234275"/>
    </source>
</evidence>
<keyword evidence="3" id="KW-0378">Hydrolase</keyword>
<feature type="compositionally biased region" description="Basic and acidic residues" evidence="1">
    <location>
        <begin position="653"/>
        <end position="667"/>
    </location>
</feature>
<feature type="region of interest" description="Disordered" evidence="1">
    <location>
        <begin position="1"/>
        <end position="44"/>
    </location>
</feature>
<dbReference type="GeneID" id="36556119"/>
<dbReference type="VEuPathDB" id="FungiDB:P170DRAFT_433173"/>
<dbReference type="Pfam" id="PF00009">
    <property type="entry name" value="GTP_EFTU"/>
    <property type="match status" value="1"/>
</dbReference>
<reference evidence="3 4" key="1">
    <citation type="submission" date="2016-12" db="EMBL/GenBank/DDBJ databases">
        <title>The genomes of Aspergillus section Nigri reveals drivers in fungal speciation.</title>
        <authorList>
            <consortium name="DOE Joint Genome Institute"/>
            <person name="Vesth T.C."/>
            <person name="Nybo J."/>
            <person name="Theobald S."/>
            <person name="Brandl J."/>
            <person name="Frisvad J.C."/>
            <person name="Nielsen K.F."/>
            <person name="Lyhne E.K."/>
            <person name="Kogle M.E."/>
            <person name="Kuo A."/>
            <person name="Riley R."/>
            <person name="Clum A."/>
            <person name="Nolan M."/>
            <person name="Lipzen A."/>
            <person name="Salamov A."/>
            <person name="Henrissat B."/>
            <person name="Wiebenga A."/>
            <person name="De Vries R.P."/>
            <person name="Grigoriev I.V."/>
            <person name="Mortensen U.H."/>
            <person name="Andersen M.R."/>
            <person name="Baker S.E."/>
        </authorList>
    </citation>
    <scope>NUCLEOTIDE SEQUENCE [LARGE SCALE GENOMIC DNA]</scope>
    <source>
        <strain evidence="3 4">IBT 23096</strain>
    </source>
</reference>
<dbReference type="PANTHER" id="PTHR43721">
    <property type="entry name" value="ELONGATION FACTOR TU-RELATED"/>
    <property type="match status" value="1"/>
</dbReference>
<evidence type="ECO:0000313" key="3">
    <source>
        <dbReference type="EMBL" id="PLB55665.1"/>
    </source>
</evidence>
<feature type="region of interest" description="Disordered" evidence="1">
    <location>
        <begin position="650"/>
        <end position="674"/>
    </location>
</feature>
<dbReference type="InterPro" id="IPR027417">
    <property type="entry name" value="P-loop_NTPase"/>
</dbReference>
<dbReference type="RefSeq" id="XP_024710967.1">
    <property type="nucleotide sequence ID" value="XM_024848420.1"/>
</dbReference>
<dbReference type="Gene3D" id="3.40.50.300">
    <property type="entry name" value="P-loop containing nucleotide triphosphate hydrolases"/>
    <property type="match status" value="1"/>
</dbReference>
<name>A0A2I2GS10_9EURO</name>
<gene>
    <name evidence="3" type="ORF">P170DRAFT_433173</name>
</gene>
<feature type="compositionally biased region" description="Low complexity" evidence="1">
    <location>
        <begin position="15"/>
        <end position="26"/>
    </location>
</feature>
<dbReference type="GO" id="GO:0003746">
    <property type="term" value="F:translation elongation factor activity"/>
    <property type="evidence" value="ECO:0007669"/>
    <property type="project" value="TreeGrafter"/>
</dbReference>
<feature type="region of interest" description="Disordered" evidence="1">
    <location>
        <begin position="97"/>
        <end position="127"/>
    </location>
</feature>
<feature type="compositionally biased region" description="Polar residues" evidence="1">
    <location>
        <begin position="284"/>
        <end position="314"/>
    </location>
</feature>
<feature type="region of interest" description="Disordered" evidence="1">
    <location>
        <begin position="273"/>
        <end position="317"/>
    </location>
</feature>
<protein>
    <submittedName>
        <fullName evidence="3">P-loop containing nucleoside triphosphate hydrolase protein</fullName>
    </submittedName>
</protein>
<dbReference type="InterPro" id="IPR000795">
    <property type="entry name" value="T_Tr_GTP-bd_dom"/>
</dbReference>
<comment type="caution">
    <text evidence="3">The sequence shown here is derived from an EMBL/GenBank/DDBJ whole genome shotgun (WGS) entry which is preliminary data.</text>
</comment>
<dbReference type="GO" id="GO:0003924">
    <property type="term" value="F:GTPase activity"/>
    <property type="evidence" value="ECO:0007669"/>
    <property type="project" value="InterPro"/>
</dbReference>